<dbReference type="Proteomes" id="UP001476583">
    <property type="component" value="Chromosome"/>
</dbReference>
<keyword evidence="3" id="KW-1185">Reference proteome</keyword>
<reference evidence="2 3" key="1">
    <citation type="submission" date="2024-03" db="EMBL/GenBank/DDBJ databases">
        <title>Complete genome of BD2.</title>
        <authorList>
            <person name="Cao G."/>
        </authorList>
    </citation>
    <scope>NUCLEOTIDE SEQUENCE [LARGE SCALE GENOMIC DNA]</scope>
    <source>
        <strain evidence="2 3">BD2</strain>
    </source>
</reference>
<accession>A0ABZ2RAL4</accession>
<feature type="transmembrane region" description="Helical" evidence="1">
    <location>
        <begin position="6"/>
        <end position="29"/>
    </location>
</feature>
<name>A0ABZ2RAL4_ECTME</name>
<keyword evidence="1" id="KW-1133">Transmembrane helix</keyword>
<gene>
    <name evidence="2" type="ORF">WG219_11920</name>
</gene>
<protein>
    <submittedName>
        <fullName evidence="2">Uncharacterized protein</fullName>
    </submittedName>
</protein>
<organism evidence="2 3">
    <name type="scientific">Ectopseudomonas mendocina</name>
    <name type="common">Pseudomonas mendocina</name>
    <dbReference type="NCBI Taxonomy" id="300"/>
    <lineage>
        <taxon>Bacteria</taxon>
        <taxon>Pseudomonadati</taxon>
        <taxon>Pseudomonadota</taxon>
        <taxon>Gammaproteobacteria</taxon>
        <taxon>Pseudomonadales</taxon>
        <taxon>Pseudomonadaceae</taxon>
        <taxon>Ectopseudomonas</taxon>
    </lineage>
</organism>
<sequence length="94" mass="10250">MTAVIFEWFMINPARLMVAISLAFSLFIIKAEYDGRKTGGSGWLTLARQAIGIVFTFLTAIVAAFYGGIGAFFGYLALQFLVCVVLPAFALEVM</sequence>
<feature type="transmembrane region" description="Helical" evidence="1">
    <location>
        <begin position="50"/>
        <end position="66"/>
    </location>
</feature>
<feature type="transmembrane region" description="Helical" evidence="1">
    <location>
        <begin position="72"/>
        <end position="91"/>
    </location>
</feature>
<evidence type="ECO:0000313" key="2">
    <source>
        <dbReference type="EMBL" id="WXL24060.1"/>
    </source>
</evidence>
<proteinExistence type="predicted"/>
<evidence type="ECO:0000313" key="3">
    <source>
        <dbReference type="Proteomes" id="UP001476583"/>
    </source>
</evidence>
<keyword evidence="1" id="KW-0472">Membrane</keyword>
<dbReference type="EMBL" id="CP148074">
    <property type="protein sequence ID" value="WXL24060.1"/>
    <property type="molecule type" value="Genomic_DNA"/>
</dbReference>
<evidence type="ECO:0000256" key="1">
    <source>
        <dbReference type="SAM" id="Phobius"/>
    </source>
</evidence>
<keyword evidence="1" id="KW-0812">Transmembrane</keyword>